<sequence length="280" mass="32773">MGGSPLILEYIRERFGSEGLEVTPVGKHGRAFVLTIEGSSRMVVKAVGSEGKWRRYIWASYFLREKGVDVPSMRLSPVSLPELDLFLIFEEYLPGEALSSLGDPRGEILEKVAGAIRKFHSIESEKWGVPAKGLKSKGFFKRHLRKIEKWSQGDARLYREISRRGWIKKLVRKLEKVERRYQMTHGDLHGENIMVSDRICFVDLVRSGFGSCVKDLVRFDVWERRRWGTRVIFHSYLRDVEDPLLEEKLKLFFLGEFVRRRDLEWVKDALWRLLEKEELS</sequence>
<gene>
    <name evidence="2" type="ORF">ENF32_04770</name>
</gene>
<comment type="caution">
    <text evidence="2">The sequence shown here is derived from an EMBL/GenBank/DDBJ whole genome shotgun (WGS) entry which is preliminary data.</text>
</comment>
<dbReference type="InterPro" id="IPR002575">
    <property type="entry name" value="Aminoglycoside_PTrfase"/>
</dbReference>
<dbReference type="AlphaFoldDB" id="A0A7C0U6Z5"/>
<evidence type="ECO:0000313" key="2">
    <source>
        <dbReference type="EMBL" id="HDD53361.1"/>
    </source>
</evidence>
<proteinExistence type="predicted"/>
<dbReference type="Gene3D" id="3.90.1200.10">
    <property type="match status" value="1"/>
</dbReference>
<dbReference type="Pfam" id="PF01636">
    <property type="entry name" value="APH"/>
    <property type="match status" value="1"/>
</dbReference>
<accession>A0A7C0U6Z5</accession>
<protein>
    <recommendedName>
        <fullName evidence="1">Aminoglycoside phosphotransferase domain-containing protein</fullName>
    </recommendedName>
</protein>
<dbReference type="SUPFAM" id="SSF56112">
    <property type="entry name" value="Protein kinase-like (PK-like)"/>
    <property type="match status" value="1"/>
</dbReference>
<organism evidence="2">
    <name type="scientific">Thermosulfidibacter takaii</name>
    <dbReference type="NCBI Taxonomy" id="412593"/>
    <lineage>
        <taxon>Bacteria</taxon>
        <taxon>Pseudomonadati</taxon>
        <taxon>Thermosulfidibacterota</taxon>
        <taxon>Thermosulfidibacteria</taxon>
        <taxon>Thermosulfidibacterales</taxon>
        <taxon>Thermosulfidibacteraceae</taxon>
    </lineage>
</organism>
<dbReference type="InterPro" id="IPR011009">
    <property type="entry name" value="Kinase-like_dom_sf"/>
</dbReference>
<feature type="domain" description="Aminoglycoside phosphotransferase" evidence="1">
    <location>
        <begin position="60"/>
        <end position="221"/>
    </location>
</feature>
<dbReference type="EMBL" id="DQWS01000179">
    <property type="protein sequence ID" value="HDD53361.1"/>
    <property type="molecule type" value="Genomic_DNA"/>
</dbReference>
<dbReference type="Proteomes" id="UP000885690">
    <property type="component" value="Unassembled WGS sequence"/>
</dbReference>
<name>A0A7C0U6Z5_9BACT</name>
<evidence type="ECO:0000259" key="1">
    <source>
        <dbReference type="Pfam" id="PF01636"/>
    </source>
</evidence>
<reference evidence="2" key="1">
    <citation type="journal article" date="2020" name="mSystems">
        <title>Genome- and Community-Level Interaction Insights into Carbon Utilization and Element Cycling Functions of Hydrothermarchaeota in Hydrothermal Sediment.</title>
        <authorList>
            <person name="Zhou Z."/>
            <person name="Liu Y."/>
            <person name="Xu W."/>
            <person name="Pan J."/>
            <person name="Luo Z.H."/>
            <person name="Li M."/>
        </authorList>
    </citation>
    <scope>NUCLEOTIDE SEQUENCE [LARGE SCALE GENOMIC DNA]</scope>
    <source>
        <strain evidence="2">HyVt-115</strain>
    </source>
</reference>